<dbReference type="STRING" id="1477437.SAMN05444682_101654"/>
<keyword evidence="2" id="KW-1185">Reference proteome</keyword>
<dbReference type="AlphaFoldDB" id="A0A1I3DVL7"/>
<dbReference type="EMBL" id="FOQO01000001">
    <property type="protein sequence ID" value="SFH90745.1"/>
    <property type="molecule type" value="Genomic_DNA"/>
</dbReference>
<proteinExistence type="predicted"/>
<name>A0A1I3DVL7_9SPHI</name>
<gene>
    <name evidence="1" type="ORF">SAMN05444682_101654</name>
</gene>
<organism evidence="1 2">
    <name type="scientific">Parapedobacter indicus</name>
    <dbReference type="NCBI Taxonomy" id="1477437"/>
    <lineage>
        <taxon>Bacteria</taxon>
        <taxon>Pseudomonadati</taxon>
        <taxon>Bacteroidota</taxon>
        <taxon>Sphingobacteriia</taxon>
        <taxon>Sphingobacteriales</taxon>
        <taxon>Sphingobacteriaceae</taxon>
        <taxon>Parapedobacter</taxon>
    </lineage>
</organism>
<sequence>MEEPILTEQKPAYVGLPLRITFAGSDHELRLLQKEVDRRAYSLRIRLDDELHTLVNPGDGWRFETGAGNAAFAQAIWHAVSLRYRL</sequence>
<dbReference type="Proteomes" id="UP000198670">
    <property type="component" value="Unassembled WGS sequence"/>
</dbReference>
<protein>
    <submittedName>
        <fullName evidence="1">Uncharacterized protein</fullName>
    </submittedName>
</protein>
<evidence type="ECO:0000313" key="2">
    <source>
        <dbReference type="Proteomes" id="UP000198670"/>
    </source>
</evidence>
<evidence type="ECO:0000313" key="1">
    <source>
        <dbReference type="EMBL" id="SFH90745.1"/>
    </source>
</evidence>
<accession>A0A1I3DVL7</accession>
<reference evidence="1 2" key="1">
    <citation type="submission" date="2016-10" db="EMBL/GenBank/DDBJ databases">
        <authorList>
            <person name="de Groot N.N."/>
        </authorList>
    </citation>
    <scope>NUCLEOTIDE SEQUENCE [LARGE SCALE GENOMIC DNA]</scope>
    <source>
        <strain evidence="1 2">RK1</strain>
    </source>
</reference>